<dbReference type="PRINTS" id="PR00081">
    <property type="entry name" value="GDHRDH"/>
</dbReference>
<evidence type="ECO:0000313" key="4">
    <source>
        <dbReference type="EMBL" id="KAG9230155.1"/>
    </source>
</evidence>
<evidence type="ECO:0000256" key="1">
    <source>
        <dbReference type="ARBA" id="ARBA00006484"/>
    </source>
</evidence>
<dbReference type="EMBL" id="MU251696">
    <property type="protein sequence ID" value="KAG9230155.1"/>
    <property type="molecule type" value="Genomic_DNA"/>
</dbReference>
<dbReference type="InterPro" id="IPR051122">
    <property type="entry name" value="SDR_DHRS6-like"/>
</dbReference>
<keyword evidence="2" id="KW-0521">NADP</keyword>
<dbReference type="GO" id="GO:0016491">
    <property type="term" value="F:oxidoreductase activity"/>
    <property type="evidence" value="ECO:0007669"/>
    <property type="project" value="UniProtKB-KW"/>
</dbReference>
<keyword evidence="5" id="KW-1185">Reference proteome</keyword>
<dbReference type="SUPFAM" id="SSF51735">
    <property type="entry name" value="NAD(P)-binding Rossmann-fold domains"/>
    <property type="match status" value="1"/>
</dbReference>
<dbReference type="Gene3D" id="3.40.50.720">
    <property type="entry name" value="NAD(P)-binding Rossmann-like Domain"/>
    <property type="match status" value="1"/>
</dbReference>
<dbReference type="InterPro" id="IPR036291">
    <property type="entry name" value="NAD(P)-bd_dom_sf"/>
</dbReference>
<comment type="similarity">
    <text evidence="1">Belongs to the short-chain dehydrogenases/reductases (SDR) family.</text>
</comment>
<evidence type="ECO:0000256" key="3">
    <source>
        <dbReference type="ARBA" id="ARBA00023002"/>
    </source>
</evidence>
<name>A0A9P7YAH2_9HELO</name>
<comment type="caution">
    <text evidence="4">The sequence shown here is derived from an EMBL/GenBank/DDBJ whole genome shotgun (WGS) entry which is preliminary data.</text>
</comment>
<sequence>MSSQKYSKLAGKHVLVIGGTSGIGYSVAEASLTSGAVVTISSSNPEKVALKVSALQSTYPSSIITGHVCDLSLSPATPNSTESAILSLLQSVSKPIDHIVFTAGDALSHIPVSEITLDKMYAAGHIRFFAPLLLAKYAKEFLNEGPGSSIVLTTGSVAEKPWEGRAVVAGFGAGIHGMVRNLALDLKPIRVNAVSPGVVLTELWDFLPAATREDILNETARDSPTGRVGQPEDVAEAYLWLMKDSNATGVVASSDSGRKLV</sequence>
<dbReference type="CDD" id="cd05233">
    <property type="entry name" value="SDR_c"/>
    <property type="match status" value="1"/>
</dbReference>
<dbReference type="PANTHER" id="PTHR43477:SF1">
    <property type="entry name" value="DIHYDROANTICAPSIN 7-DEHYDROGENASE"/>
    <property type="match status" value="1"/>
</dbReference>
<dbReference type="InterPro" id="IPR002347">
    <property type="entry name" value="SDR_fam"/>
</dbReference>
<keyword evidence="3" id="KW-0560">Oxidoreductase</keyword>
<accession>A0A9P7YAH2</accession>
<evidence type="ECO:0008006" key="6">
    <source>
        <dbReference type="Google" id="ProtNLM"/>
    </source>
</evidence>
<protein>
    <recommendedName>
        <fullName evidence="6">Short chain dehydrogenase</fullName>
    </recommendedName>
</protein>
<dbReference type="InterPro" id="IPR057571">
    <property type="entry name" value="SDR_PhqE-like"/>
</dbReference>
<dbReference type="PANTHER" id="PTHR43477">
    <property type="entry name" value="DIHYDROANTICAPSIN 7-DEHYDROGENASE"/>
    <property type="match status" value="1"/>
</dbReference>
<dbReference type="Proteomes" id="UP000824998">
    <property type="component" value="Unassembled WGS sequence"/>
</dbReference>
<evidence type="ECO:0000313" key="5">
    <source>
        <dbReference type="Proteomes" id="UP000824998"/>
    </source>
</evidence>
<organism evidence="4 5">
    <name type="scientific">Amylocarpus encephaloides</name>
    <dbReference type="NCBI Taxonomy" id="45428"/>
    <lineage>
        <taxon>Eukaryota</taxon>
        <taxon>Fungi</taxon>
        <taxon>Dikarya</taxon>
        <taxon>Ascomycota</taxon>
        <taxon>Pezizomycotina</taxon>
        <taxon>Leotiomycetes</taxon>
        <taxon>Helotiales</taxon>
        <taxon>Helotiales incertae sedis</taxon>
        <taxon>Amylocarpus</taxon>
    </lineage>
</organism>
<dbReference type="OrthoDB" id="294295at2759"/>
<dbReference type="Pfam" id="PF23441">
    <property type="entry name" value="SDR"/>
    <property type="match status" value="1"/>
</dbReference>
<gene>
    <name evidence="4" type="ORF">BJ875DRAFT_409460</name>
</gene>
<evidence type="ECO:0000256" key="2">
    <source>
        <dbReference type="ARBA" id="ARBA00022857"/>
    </source>
</evidence>
<proteinExistence type="inferred from homology"/>
<reference evidence="4" key="1">
    <citation type="journal article" date="2021" name="IMA Fungus">
        <title>Genomic characterization of three marine fungi, including Emericellopsis atlantica sp. nov. with signatures of a generalist lifestyle and marine biomass degradation.</title>
        <authorList>
            <person name="Hagestad O.C."/>
            <person name="Hou L."/>
            <person name="Andersen J.H."/>
            <person name="Hansen E.H."/>
            <person name="Altermark B."/>
            <person name="Li C."/>
            <person name="Kuhnert E."/>
            <person name="Cox R.J."/>
            <person name="Crous P.W."/>
            <person name="Spatafora J.W."/>
            <person name="Lail K."/>
            <person name="Amirebrahimi M."/>
            <person name="Lipzen A."/>
            <person name="Pangilinan J."/>
            <person name="Andreopoulos W."/>
            <person name="Hayes R.D."/>
            <person name="Ng V."/>
            <person name="Grigoriev I.V."/>
            <person name="Jackson S.A."/>
            <person name="Sutton T.D.S."/>
            <person name="Dobson A.D.W."/>
            <person name="Rama T."/>
        </authorList>
    </citation>
    <scope>NUCLEOTIDE SEQUENCE</scope>
    <source>
        <strain evidence="4">TRa018bII</strain>
    </source>
</reference>
<dbReference type="AlphaFoldDB" id="A0A9P7YAH2"/>